<dbReference type="InterPro" id="IPR003795">
    <property type="entry name" value="DUF192"/>
</dbReference>
<evidence type="ECO:0008006" key="3">
    <source>
        <dbReference type="Google" id="ProtNLM"/>
    </source>
</evidence>
<dbReference type="PANTHER" id="PTHR37953">
    <property type="entry name" value="UPF0127 PROTEIN MJ1496"/>
    <property type="match status" value="1"/>
</dbReference>
<dbReference type="Proteomes" id="UP000637074">
    <property type="component" value="Unassembled WGS sequence"/>
</dbReference>
<evidence type="ECO:0000313" key="1">
    <source>
        <dbReference type="EMBL" id="GHH96688.1"/>
    </source>
</evidence>
<gene>
    <name evidence="1" type="ORF">AM1BK_02310</name>
</gene>
<proteinExistence type="predicted"/>
<dbReference type="PANTHER" id="PTHR37953:SF1">
    <property type="entry name" value="UPF0127 PROTEIN MJ1496"/>
    <property type="match status" value="1"/>
</dbReference>
<keyword evidence="2" id="KW-1185">Reference proteome</keyword>
<dbReference type="InterPro" id="IPR038695">
    <property type="entry name" value="Saro_0823-like_sf"/>
</dbReference>
<dbReference type="EMBL" id="BNDS01000001">
    <property type="protein sequence ID" value="GHH96688.1"/>
    <property type="molecule type" value="Genomic_DNA"/>
</dbReference>
<reference evidence="1 2" key="1">
    <citation type="journal article" date="2022" name="Int. J. Syst. Evol. Microbiol.">
        <title>Neobacillus kokaensis sp. nov., isolated from soil.</title>
        <authorList>
            <person name="Yuki K."/>
            <person name="Matsubara H."/>
            <person name="Yamaguchi S."/>
        </authorList>
    </citation>
    <scope>NUCLEOTIDE SEQUENCE [LARGE SCALE GENOMIC DNA]</scope>
    <source>
        <strain evidence="1 2">LOB 377</strain>
    </source>
</reference>
<sequence>MQLVCRDNGKTIADSIEPAVTFFARLKGLMFRRQLSIGGGLYLHPCKAIHTFFMKFPIDVLYLDKDWKVVGLEEQLESGRVGKIFPNITSVIELKSGSIKKKGIQEGQTLELLK</sequence>
<comment type="caution">
    <text evidence="1">The sequence shown here is derived from an EMBL/GenBank/DDBJ whole genome shotgun (WGS) entry which is preliminary data.</text>
</comment>
<dbReference type="Gene3D" id="2.60.120.1140">
    <property type="entry name" value="Protein of unknown function DUF192"/>
    <property type="match status" value="1"/>
</dbReference>
<protein>
    <recommendedName>
        <fullName evidence="3">DUF192 domain-containing protein</fullName>
    </recommendedName>
</protein>
<accession>A0ABQ3MY51</accession>
<organism evidence="1 2">
    <name type="scientific">Neobacillus kokaensis</name>
    <dbReference type="NCBI Taxonomy" id="2759023"/>
    <lineage>
        <taxon>Bacteria</taxon>
        <taxon>Bacillati</taxon>
        <taxon>Bacillota</taxon>
        <taxon>Bacilli</taxon>
        <taxon>Bacillales</taxon>
        <taxon>Bacillaceae</taxon>
        <taxon>Neobacillus</taxon>
    </lineage>
</organism>
<evidence type="ECO:0000313" key="2">
    <source>
        <dbReference type="Proteomes" id="UP000637074"/>
    </source>
</evidence>
<name>A0ABQ3MY51_9BACI</name>
<dbReference type="RefSeq" id="WP_191268866.1">
    <property type="nucleotide sequence ID" value="NZ_BNDS01000001.1"/>
</dbReference>
<dbReference type="Pfam" id="PF02643">
    <property type="entry name" value="DUF192"/>
    <property type="match status" value="1"/>
</dbReference>